<name>A0A1I4SEG4_9FLAO</name>
<keyword evidence="2" id="KW-1185">Reference proteome</keyword>
<dbReference type="RefSeq" id="WP_139225525.1">
    <property type="nucleotide sequence ID" value="NZ_CBCRUM010000030.1"/>
</dbReference>
<evidence type="ECO:0000313" key="1">
    <source>
        <dbReference type="EMBL" id="SFM62731.1"/>
    </source>
</evidence>
<gene>
    <name evidence="1" type="ORF">SAMN05444143_101790</name>
</gene>
<dbReference type="eggNOG" id="COG0614">
    <property type="taxonomic scope" value="Bacteria"/>
</dbReference>
<dbReference type="InterPro" id="IPR026350">
    <property type="entry name" value="GxxExxY"/>
</dbReference>
<dbReference type="Proteomes" id="UP000182961">
    <property type="component" value="Unassembled WGS sequence"/>
</dbReference>
<dbReference type="Pfam" id="PF13366">
    <property type="entry name" value="PDDEXK_3"/>
    <property type="match status" value="1"/>
</dbReference>
<dbReference type="AlphaFoldDB" id="A0A1I4SEG4"/>
<dbReference type="NCBIfam" id="TIGR04256">
    <property type="entry name" value="GxxExxY"/>
    <property type="match status" value="1"/>
</dbReference>
<dbReference type="EMBL" id="FOUT01000001">
    <property type="protein sequence ID" value="SFM62731.1"/>
    <property type="molecule type" value="Genomic_DNA"/>
</dbReference>
<reference evidence="2" key="1">
    <citation type="submission" date="2016-10" db="EMBL/GenBank/DDBJ databases">
        <authorList>
            <person name="Varghese N."/>
            <person name="Submissions S."/>
        </authorList>
    </citation>
    <scope>NUCLEOTIDE SEQUENCE [LARGE SCALE GENOMIC DNA]</scope>
    <source>
        <strain evidence="2">DSM 4002</strain>
    </source>
</reference>
<evidence type="ECO:0000313" key="2">
    <source>
        <dbReference type="Proteomes" id="UP000182961"/>
    </source>
</evidence>
<organism evidence="1 2">
    <name type="scientific">Flavobacterium succinicans</name>
    <dbReference type="NCBI Taxonomy" id="29536"/>
    <lineage>
        <taxon>Bacteria</taxon>
        <taxon>Pseudomonadati</taxon>
        <taxon>Bacteroidota</taxon>
        <taxon>Flavobacteriia</taxon>
        <taxon>Flavobacteriales</taxon>
        <taxon>Flavobacteriaceae</taxon>
        <taxon>Flavobacterium</taxon>
    </lineage>
</organism>
<accession>A0A1I4SEG4</accession>
<protein>
    <submittedName>
        <fullName evidence="1">GxxExxY protein</fullName>
    </submittedName>
</protein>
<proteinExistence type="predicted"/>
<sequence length="122" mass="14239">MLLHKELSEKITKAFYKVYNELGYGFLEKVYENALLIELKKSGLQVKKQVPIAVYYDNQVVGDYFADMVVEDCIILELKAVEMLIEAHEIQLINYLKATEMEIGLLLNFGKKPQFKRKIYNN</sequence>